<gene>
    <name evidence="6" type="ORF">OFUS_LOCUS16682</name>
</gene>
<keyword evidence="5" id="KW-0472">Membrane</keyword>
<dbReference type="FunFam" id="2.70.170.10:FF:000016">
    <property type="entry name" value="Nicotinic acetylcholine receptor subunit"/>
    <property type="match status" value="1"/>
</dbReference>
<dbReference type="GO" id="GO:0016020">
    <property type="term" value="C:membrane"/>
    <property type="evidence" value="ECO:0007669"/>
    <property type="project" value="UniProtKB-SubCell"/>
</dbReference>
<comment type="similarity">
    <text evidence="2">Belongs to the ligand-gated ion channel (TC 1.A.9) family. Acetylcholine receptor (TC 1.A.9.1) subfamily.</text>
</comment>
<dbReference type="SUPFAM" id="SSF90112">
    <property type="entry name" value="Neurotransmitter-gated ion-channel transmembrane pore"/>
    <property type="match status" value="1"/>
</dbReference>
<dbReference type="OrthoDB" id="410315at2759"/>
<evidence type="ECO:0000256" key="2">
    <source>
        <dbReference type="ARBA" id="ARBA00009237"/>
    </source>
</evidence>
<dbReference type="InterPro" id="IPR006202">
    <property type="entry name" value="Neur_chan_lig-bd"/>
</dbReference>
<dbReference type="InterPro" id="IPR036734">
    <property type="entry name" value="Neur_chan_lig-bd_sf"/>
</dbReference>
<dbReference type="PANTHER" id="PTHR18945">
    <property type="entry name" value="NEUROTRANSMITTER GATED ION CHANNEL"/>
    <property type="match status" value="1"/>
</dbReference>
<dbReference type="Gene3D" id="1.20.58.390">
    <property type="entry name" value="Neurotransmitter-gated ion-channel transmembrane domain"/>
    <property type="match status" value="1"/>
</dbReference>
<dbReference type="GO" id="GO:0005230">
    <property type="term" value="F:extracellular ligand-gated monoatomic ion channel activity"/>
    <property type="evidence" value="ECO:0007669"/>
    <property type="project" value="InterPro"/>
</dbReference>
<evidence type="ECO:0000313" key="6">
    <source>
        <dbReference type="EMBL" id="CAH1791621.1"/>
    </source>
</evidence>
<name>A0A8J1XY37_OWEFU</name>
<keyword evidence="4" id="KW-1133">Transmembrane helix</keyword>
<dbReference type="Pfam" id="PF02931">
    <property type="entry name" value="Neur_chan_LBD"/>
    <property type="match status" value="1"/>
</dbReference>
<accession>A0A8J1XY37</accession>
<dbReference type="Proteomes" id="UP000749559">
    <property type="component" value="Unassembled WGS sequence"/>
</dbReference>
<evidence type="ECO:0000256" key="5">
    <source>
        <dbReference type="ARBA" id="ARBA00023136"/>
    </source>
</evidence>
<dbReference type="AlphaFoldDB" id="A0A8J1XY37"/>
<comment type="subcellular location">
    <subcellularLocation>
        <location evidence="1">Membrane</location>
        <topology evidence="1">Multi-pass membrane protein</topology>
    </subcellularLocation>
</comment>
<organism evidence="6 7">
    <name type="scientific">Owenia fusiformis</name>
    <name type="common">Polychaete worm</name>
    <dbReference type="NCBI Taxonomy" id="6347"/>
    <lineage>
        <taxon>Eukaryota</taxon>
        <taxon>Metazoa</taxon>
        <taxon>Spiralia</taxon>
        <taxon>Lophotrochozoa</taxon>
        <taxon>Annelida</taxon>
        <taxon>Polychaeta</taxon>
        <taxon>Sedentaria</taxon>
        <taxon>Canalipalpata</taxon>
        <taxon>Sabellida</taxon>
        <taxon>Oweniida</taxon>
        <taxon>Oweniidae</taxon>
        <taxon>Owenia</taxon>
    </lineage>
</organism>
<reference evidence="6" key="1">
    <citation type="submission" date="2022-03" db="EMBL/GenBank/DDBJ databases">
        <authorList>
            <person name="Martin C."/>
        </authorList>
    </citation>
    <scope>NUCLEOTIDE SEQUENCE</scope>
</reference>
<proteinExistence type="inferred from homology"/>
<dbReference type="PRINTS" id="PR00252">
    <property type="entry name" value="NRIONCHANNEL"/>
</dbReference>
<protein>
    <submittedName>
        <fullName evidence="6">Uncharacterized protein</fullName>
    </submittedName>
</protein>
<dbReference type="EMBL" id="CAIIXF020000008">
    <property type="protein sequence ID" value="CAH1791621.1"/>
    <property type="molecule type" value="Genomic_DNA"/>
</dbReference>
<dbReference type="SUPFAM" id="SSF63712">
    <property type="entry name" value="Nicotinic receptor ligand binding domain-like"/>
    <property type="match status" value="1"/>
</dbReference>
<keyword evidence="7" id="KW-1185">Reference proteome</keyword>
<dbReference type="InterPro" id="IPR006201">
    <property type="entry name" value="Neur_channel"/>
</dbReference>
<evidence type="ECO:0000313" key="7">
    <source>
        <dbReference type="Proteomes" id="UP000749559"/>
    </source>
</evidence>
<dbReference type="Gene3D" id="2.70.170.10">
    <property type="entry name" value="Neurotransmitter-gated ion-channel ligand-binding domain"/>
    <property type="match status" value="1"/>
</dbReference>
<dbReference type="InterPro" id="IPR036719">
    <property type="entry name" value="Neuro-gated_channel_TM_sf"/>
</dbReference>
<comment type="caution">
    <text evidence="6">The sequence shown here is derived from an EMBL/GenBank/DDBJ whole genome shotgun (WGS) entry which is preliminary data.</text>
</comment>
<keyword evidence="3" id="KW-0812">Transmembrane</keyword>
<evidence type="ECO:0000256" key="4">
    <source>
        <dbReference type="ARBA" id="ARBA00022989"/>
    </source>
</evidence>
<evidence type="ECO:0000256" key="3">
    <source>
        <dbReference type="ARBA" id="ARBA00022692"/>
    </source>
</evidence>
<evidence type="ECO:0000256" key="1">
    <source>
        <dbReference type="ARBA" id="ARBA00004141"/>
    </source>
</evidence>
<dbReference type="GO" id="GO:0004888">
    <property type="term" value="F:transmembrane signaling receptor activity"/>
    <property type="evidence" value="ECO:0007669"/>
    <property type="project" value="InterPro"/>
</dbReference>
<sequence>MMALLNNYFQNLSWLLASFTVILFLHQIGSAESGLAADEERLIHDLTRSNNIFARPVWNASDTLTVKLGLALTKIMDFDEAASVMRSNVWMRFLWNDVAMIWNPADYGDIGMVRLPIKTVWRPDIVLYNAVGNEKHWDEGEHRTAIIYNDGTVLYIPHTTLTTQCAFNHRLYPYDKQTCYMKFGSWTHDGFQLDLGFYEGKKSIDLTDYIADNGWDILDVGAVKNIKKYPCCMEPYPDITFNLTVQRRSSYLTVVYIYPAVIVAFVSPLMFLIPHRVPGKILFGLVVLLIEVIQMMMLNTTLPGHRVNTPIIVLVYLYSMAITT</sequence>
<feature type="non-terminal residue" evidence="6">
    <location>
        <position position="324"/>
    </location>
</feature>
<dbReference type="InterPro" id="IPR038050">
    <property type="entry name" value="Neuro_actylchol_rec"/>
</dbReference>